<evidence type="ECO:0000256" key="5">
    <source>
        <dbReference type="ARBA" id="ARBA00022559"/>
    </source>
</evidence>
<evidence type="ECO:0000256" key="6">
    <source>
        <dbReference type="ARBA" id="ARBA00022617"/>
    </source>
</evidence>
<dbReference type="InterPro" id="IPR019793">
    <property type="entry name" value="Peroxidases_heam-ligand_BS"/>
</dbReference>
<protein>
    <recommendedName>
        <fullName evidence="4 18">Peroxidase</fullName>
        <ecNumber evidence="4 18">1.11.1.7</ecNumber>
    </recommendedName>
</protein>
<proteinExistence type="inferred from homology"/>
<feature type="binding site" evidence="15">
    <location>
        <position position="228"/>
    </location>
    <ligand>
        <name>Ca(2+)</name>
        <dbReference type="ChEBI" id="CHEBI:29108"/>
        <label>2</label>
    </ligand>
</feature>
<evidence type="ECO:0000256" key="11">
    <source>
        <dbReference type="ARBA" id="ARBA00023157"/>
    </source>
</evidence>
<dbReference type="GO" id="GO:0020037">
    <property type="term" value="F:heme binding"/>
    <property type="evidence" value="ECO:0007669"/>
    <property type="project" value="UniProtKB-UniRule"/>
</dbReference>
<dbReference type="GO" id="GO:0005576">
    <property type="term" value="C:extracellular region"/>
    <property type="evidence" value="ECO:0007669"/>
    <property type="project" value="UniProtKB-SubCell"/>
</dbReference>
<dbReference type="Gene3D" id="1.10.420.10">
    <property type="entry name" value="Peroxidase, domain 2"/>
    <property type="match status" value="1"/>
</dbReference>
<dbReference type="SUPFAM" id="SSF48113">
    <property type="entry name" value="Heme-dependent peroxidases"/>
    <property type="match status" value="1"/>
</dbReference>
<comment type="catalytic activity">
    <reaction evidence="1 18">
        <text>2 a phenolic donor + H2O2 = 2 a phenolic radical donor + 2 H2O</text>
        <dbReference type="Rhea" id="RHEA:56136"/>
        <dbReference type="ChEBI" id="CHEBI:15377"/>
        <dbReference type="ChEBI" id="CHEBI:16240"/>
        <dbReference type="ChEBI" id="CHEBI:139520"/>
        <dbReference type="ChEBI" id="CHEBI:139521"/>
        <dbReference type="EC" id="1.11.1.7"/>
    </reaction>
</comment>
<feature type="active site" description="Proton acceptor" evidence="13">
    <location>
        <position position="65"/>
    </location>
</feature>
<dbReference type="PRINTS" id="PR00458">
    <property type="entry name" value="PEROXIDASE"/>
</dbReference>
<keyword evidence="18" id="KW-0732">Signal</keyword>
<feature type="binding site" evidence="15">
    <location>
        <position position="69"/>
    </location>
    <ligand>
        <name>Ca(2+)</name>
        <dbReference type="ChEBI" id="CHEBI:29108"/>
        <label>1</label>
    </ligand>
</feature>
<evidence type="ECO:0000313" key="20">
    <source>
        <dbReference type="EMBL" id="KAL0306789.1"/>
    </source>
</evidence>
<comment type="cofactor">
    <cofactor evidence="15 18">
        <name>Ca(2+)</name>
        <dbReference type="ChEBI" id="CHEBI:29108"/>
    </cofactor>
    <text evidence="15 18">Binds 2 calcium ions per subunit.</text>
</comment>
<keyword evidence="12" id="KW-0325">Glycoprotein</keyword>
<feature type="chain" id="PRO_5043097545" description="Peroxidase" evidence="18">
    <location>
        <begin position="24"/>
        <end position="308"/>
    </location>
</feature>
<feature type="binding site" evidence="15">
    <location>
        <position position="184"/>
    </location>
    <ligand>
        <name>Ca(2+)</name>
        <dbReference type="ChEBI" id="CHEBI:29108"/>
        <label>2</label>
    </ligand>
</feature>
<feature type="disulfide bond" evidence="17">
    <location>
        <begin position="34"/>
        <end position="105"/>
    </location>
</feature>
<reference evidence="20" key="1">
    <citation type="submission" date="2020-06" db="EMBL/GenBank/DDBJ databases">
        <authorList>
            <person name="Li T."/>
            <person name="Hu X."/>
            <person name="Zhang T."/>
            <person name="Song X."/>
            <person name="Zhang H."/>
            <person name="Dai N."/>
            <person name="Sheng W."/>
            <person name="Hou X."/>
            <person name="Wei L."/>
        </authorList>
    </citation>
    <scope>NUCLEOTIDE SEQUENCE</scope>
    <source>
        <strain evidence="20">G02</strain>
        <tissue evidence="20">Leaf</tissue>
    </source>
</reference>
<comment type="function">
    <text evidence="2">Removal of H(2)O(2), oxidation of toxic reductants, biosynthesis and degradation of lignin, suberization, auxin catabolism, response to environmental stresses such as wounding, pathogen attack and oxidative stress. These functions might be dependent on each isozyme/isoform in each plant tissue.</text>
</comment>
<accession>A0AAW2KKH2</accession>
<evidence type="ECO:0000256" key="1">
    <source>
        <dbReference type="ARBA" id="ARBA00000189"/>
    </source>
</evidence>
<feature type="site" description="Transition state stabilizer" evidence="16">
    <location>
        <position position="61"/>
    </location>
</feature>
<comment type="cofactor">
    <cofactor evidence="15 18">
        <name>heme b</name>
        <dbReference type="ChEBI" id="CHEBI:60344"/>
    </cofactor>
    <text evidence="15 18">Binds 1 heme b (iron(II)-protoporphyrin IX) group per subunit.</text>
</comment>
<dbReference type="EC" id="1.11.1.7" evidence="4 18"/>
<evidence type="ECO:0000256" key="15">
    <source>
        <dbReference type="PIRSR" id="PIRSR600823-3"/>
    </source>
</evidence>
<gene>
    <name evidence="20" type="ORF">Sradi_6096200</name>
</gene>
<dbReference type="PANTHER" id="PTHR31388">
    <property type="entry name" value="PEROXIDASE 72-RELATED"/>
    <property type="match status" value="1"/>
</dbReference>
<evidence type="ECO:0000256" key="16">
    <source>
        <dbReference type="PIRSR" id="PIRSR600823-4"/>
    </source>
</evidence>
<evidence type="ECO:0000256" key="14">
    <source>
        <dbReference type="PIRSR" id="PIRSR600823-2"/>
    </source>
</evidence>
<evidence type="ECO:0000256" key="13">
    <source>
        <dbReference type="PIRSR" id="PIRSR600823-1"/>
    </source>
</evidence>
<evidence type="ECO:0000256" key="4">
    <source>
        <dbReference type="ARBA" id="ARBA00012313"/>
    </source>
</evidence>
<feature type="binding site" evidence="14">
    <location>
        <position position="153"/>
    </location>
    <ligand>
        <name>substrate</name>
    </ligand>
</feature>
<dbReference type="Gene3D" id="1.10.520.10">
    <property type="match status" value="1"/>
</dbReference>
<name>A0AAW2KKH2_SESRA</name>
<dbReference type="GO" id="GO:0140825">
    <property type="term" value="F:lactoperoxidase activity"/>
    <property type="evidence" value="ECO:0007669"/>
    <property type="project" value="UniProtKB-EC"/>
</dbReference>
<dbReference type="GO" id="GO:0042744">
    <property type="term" value="P:hydrogen peroxide catabolic process"/>
    <property type="evidence" value="ECO:0007669"/>
    <property type="project" value="UniProtKB-KW"/>
</dbReference>
<keyword evidence="10 15" id="KW-0408">Iron</keyword>
<keyword evidence="9 18" id="KW-0560">Oxidoreductase</keyword>
<organism evidence="20">
    <name type="scientific">Sesamum radiatum</name>
    <name type="common">Black benniseed</name>
    <dbReference type="NCBI Taxonomy" id="300843"/>
    <lineage>
        <taxon>Eukaryota</taxon>
        <taxon>Viridiplantae</taxon>
        <taxon>Streptophyta</taxon>
        <taxon>Embryophyta</taxon>
        <taxon>Tracheophyta</taxon>
        <taxon>Spermatophyta</taxon>
        <taxon>Magnoliopsida</taxon>
        <taxon>eudicotyledons</taxon>
        <taxon>Gunneridae</taxon>
        <taxon>Pentapetalae</taxon>
        <taxon>asterids</taxon>
        <taxon>lamiids</taxon>
        <taxon>Lamiales</taxon>
        <taxon>Pedaliaceae</taxon>
        <taxon>Sesamum</taxon>
    </lineage>
</organism>
<feature type="binding site" evidence="15">
    <location>
        <position position="231"/>
    </location>
    <ligand>
        <name>Ca(2+)</name>
        <dbReference type="ChEBI" id="CHEBI:29108"/>
        <label>2</label>
    </ligand>
</feature>
<dbReference type="GO" id="GO:0046872">
    <property type="term" value="F:metal ion binding"/>
    <property type="evidence" value="ECO:0007669"/>
    <property type="project" value="UniProtKB-UniRule"/>
</dbReference>
<dbReference type="CDD" id="cd00693">
    <property type="entry name" value="secretory_peroxidase"/>
    <property type="match status" value="1"/>
</dbReference>
<evidence type="ECO:0000256" key="10">
    <source>
        <dbReference type="ARBA" id="ARBA00023004"/>
    </source>
</evidence>
<comment type="similarity">
    <text evidence="3">Belongs to the peroxidase family. Ascorbate peroxidase subfamily.</text>
</comment>
<keyword evidence="5 18" id="KW-0575">Peroxidase</keyword>
<reference evidence="20" key="2">
    <citation type="journal article" date="2024" name="Plant">
        <title>Genomic evolution and insights into agronomic trait innovations of Sesamum species.</title>
        <authorList>
            <person name="Miao H."/>
            <person name="Wang L."/>
            <person name="Qu L."/>
            <person name="Liu H."/>
            <person name="Sun Y."/>
            <person name="Le M."/>
            <person name="Wang Q."/>
            <person name="Wei S."/>
            <person name="Zheng Y."/>
            <person name="Lin W."/>
            <person name="Duan Y."/>
            <person name="Cao H."/>
            <person name="Xiong S."/>
            <person name="Wang X."/>
            <person name="Wei L."/>
            <person name="Li C."/>
            <person name="Ma Q."/>
            <person name="Ju M."/>
            <person name="Zhao R."/>
            <person name="Li G."/>
            <person name="Mu C."/>
            <person name="Tian Q."/>
            <person name="Mei H."/>
            <person name="Zhang T."/>
            <person name="Gao T."/>
            <person name="Zhang H."/>
        </authorList>
    </citation>
    <scope>NUCLEOTIDE SEQUENCE</scope>
    <source>
        <strain evidence="20">G02</strain>
    </source>
</reference>
<dbReference type="PROSITE" id="PS51257">
    <property type="entry name" value="PROKAR_LIPOPROTEIN"/>
    <property type="match status" value="1"/>
</dbReference>
<evidence type="ECO:0000259" key="19">
    <source>
        <dbReference type="PROSITE" id="PS50873"/>
    </source>
</evidence>
<evidence type="ECO:0000256" key="9">
    <source>
        <dbReference type="ARBA" id="ARBA00023002"/>
    </source>
</evidence>
<dbReference type="InterPro" id="IPR000823">
    <property type="entry name" value="Peroxidase_pln"/>
</dbReference>
<dbReference type="PROSITE" id="PS50873">
    <property type="entry name" value="PEROXIDASE_4"/>
    <property type="match status" value="1"/>
</dbReference>
<feature type="disulfide bond" evidence="17">
    <location>
        <begin position="190"/>
        <end position="215"/>
    </location>
</feature>
<evidence type="ECO:0000256" key="2">
    <source>
        <dbReference type="ARBA" id="ARBA00002322"/>
    </source>
</evidence>
<comment type="subcellular location">
    <subcellularLocation>
        <location evidence="18">Secreted</location>
    </subcellularLocation>
</comment>
<keyword evidence="18" id="KW-0376">Hydrogen peroxide</keyword>
<sequence>MAFLRIFSLILSVVTLLACGGRAQLSPDFYASTCPNLQRIVSDAVREAIDQELRVAASVLRLFFHDCFVNMTQPHSLGKNAFPNRNSVRGFEVIDRIKSRVECECGGTVSCADILALAARDGVALMGGPTWTVPLGRRDARTASHCDANAQLPSPTATLPTLISMFAAKGLSSRDMVALSGAHTIGFAQCANFRARIYNETNINPILAANGRGVCPPSGGDTNLAAMDLQTPNRFDNNYYTNLLTRGGLLYSDQELFNNGRVDWLVRVYSSRADAFMSDFAAAMVKMGNIDPLMGTDGEIRKNCRLVN</sequence>
<feature type="signal peptide" evidence="18">
    <location>
        <begin position="1"/>
        <end position="23"/>
    </location>
</feature>
<keyword evidence="7 15" id="KW-0479">Metal-binding</keyword>
<evidence type="ECO:0000256" key="12">
    <source>
        <dbReference type="ARBA" id="ARBA00023180"/>
    </source>
</evidence>
<dbReference type="InterPro" id="IPR002016">
    <property type="entry name" value="Haem_peroxidase"/>
</dbReference>
<keyword evidence="8 15" id="KW-0106">Calcium</keyword>
<dbReference type="EMBL" id="JACGWJ010000028">
    <property type="protein sequence ID" value="KAL0306789.1"/>
    <property type="molecule type" value="Genomic_DNA"/>
</dbReference>
<dbReference type="FunFam" id="1.10.420.10:FF:000006">
    <property type="entry name" value="Peroxidase"/>
    <property type="match status" value="1"/>
</dbReference>
<evidence type="ECO:0000256" key="8">
    <source>
        <dbReference type="ARBA" id="ARBA00022837"/>
    </source>
</evidence>
<dbReference type="PROSITE" id="PS00436">
    <property type="entry name" value="PEROXIDASE_2"/>
    <property type="match status" value="1"/>
</dbReference>
<evidence type="ECO:0000256" key="17">
    <source>
        <dbReference type="PIRSR" id="PIRSR600823-5"/>
    </source>
</evidence>
<keyword evidence="6 18" id="KW-0349">Heme</keyword>
<dbReference type="InterPro" id="IPR033905">
    <property type="entry name" value="Secretory_peroxidase"/>
</dbReference>
<feature type="disulfide bond" evidence="17">
    <location>
        <begin position="111"/>
        <end position="304"/>
    </location>
</feature>
<dbReference type="AlphaFoldDB" id="A0AAW2KKH2"/>
<dbReference type="InterPro" id="IPR010255">
    <property type="entry name" value="Haem_peroxidase_sf"/>
</dbReference>
<dbReference type="Pfam" id="PF00141">
    <property type="entry name" value="peroxidase"/>
    <property type="match status" value="1"/>
</dbReference>
<keyword evidence="11 17" id="KW-1015">Disulfide bond</keyword>
<dbReference type="PROSITE" id="PS00435">
    <property type="entry name" value="PEROXIDASE_1"/>
    <property type="match status" value="1"/>
</dbReference>
<comment type="caution">
    <text evidence="20">The sequence shown here is derived from an EMBL/GenBank/DDBJ whole genome shotgun (WGS) entry which is preliminary data.</text>
</comment>
<feature type="binding site" description="axial binding residue" evidence="15">
    <location>
        <position position="183"/>
    </location>
    <ligand>
        <name>heme b</name>
        <dbReference type="ChEBI" id="CHEBI:60344"/>
    </ligand>
    <ligandPart>
        <name>Fe</name>
        <dbReference type="ChEBI" id="CHEBI:18248"/>
    </ligandPart>
</feature>
<comment type="similarity">
    <text evidence="18">Belongs to the peroxidase family. Classical plant (class III) peroxidase subfamily.</text>
</comment>
<evidence type="ECO:0000256" key="3">
    <source>
        <dbReference type="ARBA" id="ARBA00006873"/>
    </source>
</evidence>
<dbReference type="GO" id="GO:0006979">
    <property type="term" value="P:response to oxidative stress"/>
    <property type="evidence" value="ECO:0007669"/>
    <property type="project" value="UniProtKB-UniRule"/>
</dbReference>
<dbReference type="PANTHER" id="PTHR31388:SF5">
    <property type="entry name" value="PEROXIDASE"/>
    <property type="match status" value="1"/>
</dbReference>
<keyword evidence="18" id="KW-0964">Secreted</keyword>
<feature type="binding site" evidence="15">
    <location>
        <position position="66"/>
    </location>
    <ligand>
        <name>Ca(2+)</name>
        <dbReference type="ChEBI" id="CHEBI:29108"/>
        <label>1</label>
    </ligand>
</feature>
<evidence type="ECO:0000256" key="7">
    <source>
        <dbReference type="ARBA" id="ARBA00022723"/>
    </source>
</evidence>
<feature type="domain" description="Plant heme peroxidase family profile" evidence="19">
    <location>
        <begin position="24"/>
        <end position="308"/>
    </location>
</feature>
<evidence type="ECO:0000256" key="18">
    <source>
        <dbReference type="RuleBase" id="RU362060"/>
    </source>
</evidence>
<dbReference type="PRINTS" id="PR00461">
    <property type="entry name" value="PLPEROXIDASE"/>
</dbReference>
<dbReference type="InterPro" id="IPR019794">
    <property type="entry name" value="Peroxidases_AS"/>
</dbReference>
<feature type="binding site" evidence="15">
    <location>
        <position position="236"/>
    </location>
    <ligand>
        <name>Ca(2+)</name>
        <dbReference type="ChEBI" id="CHEBI:29108"/>
        <label>2</label>
    </ligand>
</feature>